<dbReference type="PANTHER" id="PTHR33116:SF66">
    <property type="entry name" value="REVERSE TRANSCRIPTASE ZINC-BINDING DOMAIN-CONTAINING PROTEIN"/>
    <property type="match status" value="1"/>
</dbReference>
<reference evidence="1" key="1">
    <citation type="journal article" date="2017" name="Nature">
        <title>The genome of Chenopodium quinoa.</title>
        <authorList>
            <person name="Jarvis D.E."/>
            <person name="Ho Y.S."/>
            <person name="Lightfoot D.J."/>
            <person name="Schmoeckel S.M."/>
            <person name="Li B."/>
            <person name="Borm T.J.A."/>
            <person name="Ohyanagi H."/>
            <person name="Mineta K."/>
            <person name="Michell C.T."/>
            <person name="Saber N."/>
            <person name="Kharbatia N.M."/>
            <person name="Rupper R.R."/>
            <person name="Sharp A.R."/>
            <person name="Dally N."/>
            <person name="Boughton B.A."/>
            <person name="Woo Y.H."/>
            <person name="Gao G."/>
            <person name="Schijlen E.G.W.M."/>
            <person name="Guo X."/>
            <person name="Momin A.A."/>
            <person name="Negrao S."/>
            <person name="Al-Babili S."/>
            <person name="Gehring C."/>
            <person name="Roessner U."/>
            <person name="Jung C."/>
            <person name="Murphy K."/>
            <person name="Arold S.T."/>
            <person name="Gojobori T."/>
            <person name="van der Linden C.G."/>
            <person name="van Loo E.N."/>
            <person name="Jellen E.N."/>
            <person name="Maughan P.J."/>
            <person name="Tester M."/>
        </authorList>
    </citation>
    <scope>NUCLEOTIDE SEQUENCE [LARGE SCALE GENOMIC DNA]</scope>
    <source>
        <strain evidence="1">cv. PI 614886</strain>
    </source>
</reference>
<evidence type="ECO:0000313" key="1">
    <source>
        <dbReference type="EnsemblPlants" id="AUR62031842-RA:cds"/>
    </source>
</evidence>
<name>A0A803MLN0_CHEQI</name>
<sequence>MLGTQAFASGNVHPAEIAKGSVLSNEHSDNICRAFTARDVKRAVWSINDNKAPGPDGFSRKFFNATWDITGLDIIKVILDFMENFQKQVNATTLTLIPKEVPPGLIDPCQDAFVAGRPILDNIIVCHDMLKAYNNKRKPPRCTIKVDPRKAYDFLSWDVPLKYDLMLFSYGNTQSVKLLVRALKAFEVRSGLQANTDKVAIYFGNVQSQIQDDILGMSGFVVGEVPFRYLGILSNVKHLKVADYDALIDKMLNKLHCWSIGICHI</sequence>
<dbReference type="EnsemblPlants" id="AUR62031842-RA">
    <property type="protein sequence ID" value="AUR62031842-RA:cds"/>
    <property type="gene ID" value="AUR62031842"/>
</dbReference>
<accession>A0A803MLN0</accession>
<evidence type="ECO:0008006" key="3">
    <source>
        <dbReference type="Google" id="ProtNLM"/>
    </source>
</evidence>
<protein>
    <recommendedName>
        <fullName evidence="3">Reverse transcriptase domain-containing protein</fullName>
    </recommendedName>
</protein>
<dbReference type="Proteomes" id="UP000596660">
    <property type="component" value="Unplaced"/>
</dbReference>
<organism evidence="1 2">
    <name type="scientific">Chenopodium quinoa</name>
    <name type="common">Quinoa</name>
    <dbReference type="NCBI Taxonomy" id="63459"/>
    <lineage>
        <taxon>Eukaryota</taxon>
        <taxon>Viridiplantae</taxon>
        <taxon>Streptophyta</taxon>
        <taxon>Embryophyta</taxon>
        <taxon>Tracheophyta</taxon>
        <taxon>Spermatophyta</taxon>
        <taxon>Magnoliopsida</taxon>
        <taxon>eudicotyledons</taxon>
        <taxon>Gunneridae</taxon>
        <taxon>Pentapetalae</taxon>
        <taxon>Caryophyllales</taxon>
        <taxon>Chenopodiaceae</taxon>
        <taxon>Chenopodioideae</taxon>
        <taxon>Atripliceae</taxon>
        <taxon>Chenopodium</taxon>
    </lineage>
</organism>
<reference evidence="1" key="2">
    <citation type="submission" date="2021-03" db="UniProtKB">
        <authorList>
            <consortium name="EnsemblPlants"/>
        </authorList>
    </citation>
    <scope>IDENTIFICATION</scope>
</reference>
<proteinExistence type="predicted"/>
<evidence type="ECO:0000313" key="2">
    <source>
        <dbReference type="Proteomes" id="UP000596660"/>
    </source>
</evidence>
<dbReference type="AlphaFoldDB" id="A0A803MLN0"/>
<keyword evidence="2" id="KW-1185">Reference proteome</keyword>
<dbReference type="Gramene" id="AUR62031842-RA">
    <property type="protein sequence ID" value="AUR62031842-RA:cds"/>
    <property type="gene ID" value="AUR62031842"/>
</dbReference>
<dbReference type="PANTHER" id="PTHR33116">
    <property type="entry name" value="REVERSE TRANSCRIPTASE ZINC-BINDING DOMAIN-CONTAINING PROTEIN-RELATED-RELATED"/>
    <property type="match status" value="1"/>
</dbReference>